<protein>
    <recommendedName>
        <fullName evidence="3">Phage integrase, N-terminal SAM-like domain</fullName>
    </recommendedName>
</protein>
<dbReference type="EMBL" id="FNDB01000002">
    <property type="protein sequence ID" value="SDG74614.1"/>
    <property type="molecule type" value="Genomic_DNA"/>
</dbReference>
<dbReference type="AlphaFoldDB" id="A0A1G7WRU0"/>
<name>A0A1G7WRU0_9FLAO</name>
<gene>
    <name evidence="1" type="ORF">SAMN04488062_1022</name>
</gene>
<reference evidence="2" key="1">
    <citation type="submission" date="2016-10" db="EMBL/GenBank/DDBJ databases">
        <authorList>
            <person name="Varghese N."/>
            <person name="Submissions S."/>
        </authorList>
    </citation>
    <scope>NUCLEOTIDE SEQUENCE [LARGE SCALE GENOMIC DNA]</scope>
    <source>
        <strain evidence="2">CGMCC 1.2747</strain>
    </source>
</reference>
<evidence type="ECO:0008006" key="3">
    <source>
        <dbReference type="Google" id="ProtNLM"/>
    </source>
</evidence>
<dbReference type="STRING" id="178355.SAMN04488062_1022"/>
<keyword evidence="2" id="KW-1185">Reference proteome</keyword>
<evidence type="ECO:0000313" key="2">
    <source>
        <dbReference type="Proteomes" id="UP000199274"/>
    </source>
</evidence>
<dbReference type="Proteomes" id="UP000199274">
    <property type="component" value="Unassembled WGS sequence"/>
</dbReference>
<organism evidence="1 2">
    <name type="scientific">Flavobacterium omnivorum</name>
    <dbReference type="NCBI Taxonomy" id="178355"/>
    <lineage>
        <taxon>Bacteria</taxon>
        <taxon>Pseudomonadati</taxon>
        <taxon>Bacteroidota</taxon>
        <taxon>Flavobacteriia</taxon>
        <taxon>Flavobacteriales</taxon>
        <taxon>Flavobacteriaceae</taxon>
        <taxon>Flavobacterium</taxon>
    </lineage>
</organism>
<evidence type="ECO:0000313" key="1">
    <source>
        <dbReference type="EMBL" id="SDG74614.1"/>
    </source>
</evidence>
<sequence length="72" mass="9065">MNLQTYLRNHLQESTAKSYYYHINKFKLLNRNTEHYNYQKVMEYIEDLRKNFHSKYLKNDPFCIKKILRLFN</sequence>
<accession>A0A1G7WRU0</accession>
<proteinExistence type="predicted"/>